<accession>A0ABW8IAR9</accession>
<dbReference type="Pfam" id="PF01613">
    <property type="entry name" value="Flavin_Reduct"/>
    <property type="match status" value="1"/>
</dbReference>
<evidence type="ECO:0000313" key="4">
    <source>
        <dbReference type="Proteomes" id="UP001619911"/>
    </source>
</evidence>
<dbReference type="PANTHER" id="PTHR30466:SF1">
    <property type="entry name" value="FMN REDUCTASE (NADH) RUTF"/>
    <property type="match status" value="1"/>
</dbReference>
<dbReference type="InterPro" id="IPR012349">
    <property type="entry name" value="Split_barrel_FMN-bd"/>
</dbReference>
<dbReference type="Gene3D" id="2.30.110.10">
    <property type="entry name" value="Electron Transport, Fmn-binding Protein, Chain A"/>
    <property type="match status" value="1"/>
</dbReference>
<protein>
    <submittedName>
        <fullName evidence="3">Flavin reductase family protein</fullName>
    </submittedName>
</protein>
<dbReference type="Proteomes" id="UP001619911">
    <property type="component" value="Unassembled WGS sequence"/>
</dbReference>
<keyword evidence="4" id="KW-1185">Reference proteome</keyword>
<dbReference type="PANTHER" id="PTHR30466">
    <property type="entry name" value="FLAVIN REDUCTASE"/>
    <property type="match status" value="1"/>
</dbReference>
<proteinExistence type="predicted"/>
<dbReference type="SMART" id="SM00903">
    <property type="entry name" value="Flavin_Reduct"/>
    <property type="match status" value="1"/>
</dbReference>
<dbReference type="InterPro" id="IPR002563">
    <property type="entry name" value="Flavin_Rdtase-like_dom"/>
</dbReference>
<name>A0ABW8IAR9_9BACI</name>
<dbReference type="InterPro" id="IPR050268">
    <property type="entry name" value="NADH-dep_flavin_reductase"/>
</dbReference>
<feature type="domain" description="Flavin reductase like" evidence="2">
    <location>
        <begin position="24"/>
        <end position="166"/>
    </location>
</feature>
<evidence type="ECO:0000256" key="1">
    <source>
        <dbReference type="ARBA" id="ARBA00023002"/>
    </source>
</evidence>
<dbReference type="SUPFAM" id="SSF50475">
    <property type="entry name" value="FMN-binding split barrel"/>
    <property type="match status" value="1"/>
</dbReference>
<keyword evidence="1" id="KW-0560">Oxidoreductase</keyword>
<dbReference type="RefSeq" id="WP_404316614.1">
    <property type="nucleotide sequence ID" value="NZ_JAUIYO010000005.1"/>
</dbReference>
<evidence type="ECO:0000313" key="3">
    <source>
        <dbReference type="EMBL" id="MFK2825756.1"/>
    </source>
</evidence>
<organism evidence="3 4">
    <name type="scientific">Bacillus lumedeiriae</name>
    <dbReference type="NCBI Taxonomy" id="3058829"/>
    <lineage>
        <taxon>Bacteria</taxon>
        <taxon>Bacillati</taxon>
        <taxon>Bacillota</taxon>
        <taxon>Bacilli</taxon>
        <taxon>Bacillales</taxon>
        <taxon>Bacillaceae</taxon>
        <taxon>Bacillus</taxon>
    </lineage>
</organism>
<evidence type="ECO:0000259" key="2">
    <source>
        <dbReference type="SMART" id="SM00903"/>
    </source>
</evidence>
<dbReference type="EMBL" id="JAUIYO010000005">
    <property type="protein sequence ID" value="MFK2825756.1"/>
    <property type="molecule type" value="Genomic_DNA"/>
</dbReference>
<gene>
    <name evidence="3" type="ORF">QYG89_08740</name>
</gene>
<sequence length="176" mass="19092">MSTISSKANNNKQLVSSEEYRNVIGHFTSGVSIITVRENGVDYGITASAVSSVSLDPPMLLICANKSTGTCHAISREGSFTVNILAENQGELAYQFSRANTDKFADVTMSYGKLGNPVLDDTLAQLECRVVEEVTGGTHSVFIAEVQKADAAEKDPLVYFKGKFGQFKQLQRTDKD</sequence>
<comment type="caution">
    <text evidence="3">The sequence shown here is derived from an EMBL/GenBank/DDBJ whole genome shotgun (WGS) entry which is preliminary data.</text>
</comment>
<reference evidence="3 4" key="1">
    <citation type="submission" date="2023-07" db="EMBL/GenBank/DDBJ databases">
        <title>Bacillus lucianemedeirus sp. nov, a new species isolated from an immunobiological production facility.</title>
        <authorList>
            <person name="Costa L.V."/>
            <person name="Miranda R.V.S.L."/>
            <person name="Brandao M.L.L."/>
            <person name="Reis C.M.F."/>
            <person name="Frazao A.M."/>
            <person name="Cruz F.V."/>
            <person name="Baio P.V.P."/>
            <person name="Veras J.F.C."/>
            <person name="Ramos J.N."/>
            <person name="Vieira V."/>
        </authorList>
    </citation>
    <scope>NUCLEOTIDE SEQUENCE [LARGE SCALE GENOMIC DNA]</scope>
    <source>
        <strain evidence="3 4">B190/17</strain>
    </source>
</reference>